<dbReference type="InterPro" id="IPR013211">
    <property type="entry name" value="LVIVD"/>
</dbReference>
<dbReference type="AlphaFoldDB" id="A0A381WCS6"/>
<name>A0A381WCS6_9ZZZZ</name>
<evidence type="ECO:0008006" key="2">
    <source>
        <dbReference type="Google" id="ProtNLM"/>
    </source>
</evidence>
<dbReference type="Pfam" id="PF08309">
    <property type="entry name" value="LVIVD"/>
    <property type="match status" value="2"/>
</dbReference>
<dbReference type="InterPro" id="IPR027589">
    <property type="entry name" value="Choice_anch_B"/>
</dbReference>
<dbReference type="InterPro" id="IPR011048">
    <property type="entry name" value="Haem_d1_sf"/>
</dbReference>
<sequence>MFNKYFRNLIIFTAYLAAQQVEIENIRPIAHLDLGNCNDVWGYTAPDGHEFALVGHRTGTYIFDVSTNPHDPIEVGFIPGAISTWRDLKVHSYYCYVTNETGGGMDIISLEDPFNPVKVGEYTSTFTSAHNLFIADGYAYIFGANNDAGGCRILDLSNPEYPVEVGSWENTYFHDGFVKNDTLYGCGIYIGSLYIIDVSNKSNPTTLVEYNYSDYGCHAVWVTDDSKYAVTG</sequence>
<dbReference type="PANTHER" id="PTHR38787:SF3">
    <property type="entry name" value="REGULATORY P DOMAIN-CONTAINING PROTEIN"/>
    <property type="match status" value="1"/>
</dbReference>
<dbReference type="PANTHER" id="PTHR38787">
    <property type="entry name" value="REGULATORY P DOMAIN-CONTAINING PROTEIN"/>
    <property type="match status" value="1"/>
</dbReference>
<accession>A0A381WCS6</accession>
<evidence type="ECO:0000313" key="1">
    <source>
        <dbReference type="EMBL" id="SVA50264.1"/>
    </source>
</evidence>
<gene>
    <name evidence="1" type="ORF">METZ01_LOCUS103118</name>
</gene>
<dbReference type="EMBL" id="UINC01011382">
    <property type="protein sequence ID" value="SVA50264.1"/>
    <property type="molecule type" value="Genomic_DNA"/>
</dbReference>
<protein>
    <recommendedName>
        <fullName evidence="2">Choice-of-anchor B family protein</fullName>
    </recommendedName>
</protein>
<dbReference type="SUPFAM" id="SSF51004">
    <property type="entry name" value="C-terminal (heme d1) domain of cytochrome cd1-nitrite reductase"/>
    <property type="match status" value="1"/>
</dbReference>
<proteinExistence type="predicted"/>
<reference evidence="1" key="1">
    <citation type="submission" date="2018-05" db="EMBL/GenBank/DDBJ databases">
        <authorList>
            <person name="Lanie J.A."/>
            <person name="Ng W.-L."/>
            <person name="Kazmierczak K.M."/>
            <person name="Andrzejewski T.M."/>
            <person name="Davidsen T.M."/>
            <person name="Wayne K.J."/>
            <person name="Tettelin H."/>
            <person name="Glass J.I."/>
            <person name="Rusch D."/>
            <person name="Podicherti R."/>
            <person name="Tsui H.-C.T."/>
            <person name="Winkler M.E."/>
        </authorList>
    </citation>
    <scope>NUCLEOTIDE SEQUENCE</scope>
</reference>
<feature type="non-terminal residue" evidence="1">
    <location>
        <position position="232"/>
    </location>
</feature>
<dbReference type="GO" id="GO:0005576">
    <property type="term" value="C:extracellular region"/>
    <property type="evidence" value="ECO:0007669"/>
    <property type="project" value="TreeGrafter"/>
</dbReference>
<organism evidence="1">
    <name type="scientific">marine metagenome</name>
    <dbReference type="NCBI Taxonomy" id="408172"/>
    <lineage>
        <taxon>unclassified sequences</taxon>
        <taxon>metagenomes</taxon>
        <taxon>ecological metagenomes</taxon>
    </lineage>
</organism>
<dbReference type="NCBIfam" id="TIGR04312">
    <property type="entry name" value="choice_anch_B"/>
    <property type="match status" value="1"/>
</dbReference>